<feature type="transmembrane region" description="Helical" evidence="1">
    <location>
        <begin position="129"/>
        <end position="150"/>
    </location>
</feature>
<dbReference type="OrthoDB" id="2756178at2759"/>
<dbReference type="InterPro" id="IPR045338">
    <property type="entry name" value="DUF6535"/>
</dbReference>
<organism evidence="3 4">
    <name type="scientific">Psilocybe cyanescens</name>
    <dbReference type="NCBI Taxonomy" id="93625"/>
    <lineage>
        <taxon>Eukaryota</taxon>
        <taxon>Fungi</taxon>
        <taxon>Dikarya</taxon>
        <taxon>Basidiomycota</taxon>
        <taxon>Agaricomycotina</taxon>
        <taxon>Agaricomycetes</taxon>
        <taxon>Agaricomycetidae</taxon>
        <taxon>Agaricales</taxon>
        <taxon>Agaricineae</taxon>
        <taxon>Strophariaceae</taxon>
        <taxon>Psilocybe</taxon>
    </lineage>
</organism>
<comment type="caution">
    <text evidence="3">The sequence shown here is derived from an EMBL/GenBank/DDBJ whole genome shotgun (WGS) entry which is preliminary data.</text>
</comment>
<keyword evidence="4" id="KW-1185">Reference proteome</keyword>
<dbReference type="EMBL" id="NHYD01001552">
    <property type="protein sequence ID" value="PPQ90720.1"/>
    <property type="molecule type" value="Genomic_DNA"/>
</dbReference>
<keyword evidence="1" id="KW-1133">Transmembrane helix</keyword>
<accession>A0A409XIZ6</accession>
<dbReference type="AlphaFoldDB" id="A0A409XIZ6"/>
<evidence type="ECO:0000313" key="4">
    <source>
        <dbReference type="Proteomes" id="UP000283269"/>
    </source>
</evidence>
<evidence type="ECO:0000256" key="1">
    <source>
        <dbReference type="SAM" id="Phobius"/>
    </source>
</evidence>
<evidence type="ECO:0000313" key="3">
    <source>
        <dbReference type="EMBL" id="PPQ90720.1"/>
    </source>
</evidence>
<dbReference type="Pfam" id="PF20153">
    <property type="entry name" value="DUF6535"/>
    <property type="match status" value="1"/>
</dbReference>
<protein>
    <recommendedName>
        <fullName evidence="2">DUF6535 domain-containing protein</fullName>
    </recommendedName>
</protein>
<proteinExistence type="predicted"/>
<name>A0A409XIZ6_PSICY</name>
<sequence length="212" mass="23725">MSNHEHVPTEDGWKAEYDEQPPSVWEHHDPYQFAPPKPDGDTWRIVLEPLIKKDKMRCEAWKDEVQNLLIFAGLFSAVATAFVIESYKSLQPDPVENLVLVITSSLNSSTISVPPFTPTASSVRVNICWFLSLVLSLTTVLVGIVSLQWLREHQSYPNLTRNKSYLCSACAQRGLKNGASHKSLQLYHFFSRQASEATVPGSTLPDSQGLGR</sequence>
<dbReference type="InParanoid" id="A0A409XIZ6"/>
<keyword evidence="1" id="KW-0812">Transmembrane</keyword>
<feature type="domain" description="DUF6535" evidence="2">
    <location>
        <begin position="43"/>
        <end position="162"/>
    </location>
</feature>
<keyword evidence="1" id="KW-0472">Membrane</keyword>
<dbReference type="Proteomes" id="UP000283269">
    <property type="component" value="Unassembled WGS sequence"/>
</dbReference>
<feature type="transmembrane region" description="Helical" evidence="1">
    <location>
        <begin position="65"/>
        <end position="84"/>
    </location>
</feature>
<evidence type="ECO:0000259" key="2">
    <source>
        <dbReference type="Pfam" id="PF20153"/>
    </source>
</evidence>
<gene>
    <name evidence="3" type="ORF">CVT25_005028</name>
</gene>
<reference evidence="3 4" key="1">
    <citation type="journal article" date="2018" name="Evol. Lett.">
        <title>Horizontal gene cluster transfer increased hallucinogenic mushroom diversity.</title>
        <authorList>
            <person name="Reynolds H.T."/>
            <person name="Vijayakumar V."/>
            <person name="Gluck-Thaler E."/>
            <person name="Korotkin H.B."/>
            <person name="Matheny P.B."/>
            <person name="Slot J.C."/>
        </authorList>
    </citation>
    <scope>NUCLEOTIDE SEQUENCE [LARGE SCALE GENOMIC DNA]</scope>
    <source>
        <strain evidence="3 4">2631</strain>
    </source>
</reference>